<dbReference type="RefSeq" id="WP_089897282.1">
    <property type="nucleotide sequence ID" value="NZ_FOJG01000002.1"/>
</dbReference>
<evidence type="ECO:0000313" key="3">
    <source>
        <dbReference type="EMBL" id="SEW50646.1"/>
    </source>
</evidence>
<accession>A0A1I0S7Y2</accession>
<evidence type="ECO:0000313" key="4">
    <source>
        <dbReference type="Proteomes" id="UP000199310"/>
    </source>
</evidence>
<reference evidence="4" key="1">
    <citation type="submission" date="2016-10" db="EMBL/GenBank/DDBJ databases">
        <authorList>
            <person name="Varghese N."/>
            <person name="Submissions S."/>
        </authorList>
    </citation>
    <scope>NUCLEOTIDE SEQUENCE [LARGE SCALE GENOMIC DNA]</scope>
    <source>
        <strain evidence="4">DSM 3695</strain>
    </source>
</reference>
<name>A0A1I0S7Y2_9BACT</name>
<keyword evidence="1" id="KW-0472">Membrane</keyword>
<dbReference type="STRING" id="29529.SAMN04488122_3906"/>
<dbReference type="PROSITE" id="PS00018">
    <property type="entry name" value="EF_HAND_1"/>
    <property type="match status" value="1"/>
</dbReference>
<keyword evidence="1" id="KW-0812">Transmembrane</keyword>
<dbReference type="EMBL" id="FOJG01000002">
    <property type="protein sequence ID" value="SEW50646.1"/>
    <property type="molecule type" value="Genomic_DNA"/>
</dbReference>
<protein>
    <recommendedName>
        <fullName evidence="2">EF-hand domain-containing protein</fullName>
    </recommendedName>
</protein>
<organism evidence="3 4">
    <name type="scientific">Chitinophaga arvensicola</name>
    <dbReference type="NCBI Taxonomy" id="29529"/>
    <lineage>
        <taxon>Bacteria</taxon>
        <taxon>Pseudomonadati</taxon>
        <taxon>Bacteroidota</taxon>
        <taxon>Chitinophagia</taxon>
        <taxon>Chitinophagales</taxon>
        <taxon>Chitinophagaceae</taxon>
        <taxon>Chitinophaga</taxon>
    </lineage>
</organism>
<keyword evidence="4" id="KW-1185">Reference proteome</keyword>
<evidence type="ECO:0000256" key="1">
    <source>
        <dbReference type="SAM" id="Phobius"/>
    </source>
</evidence>
<dbReference type="InterPro" id="IPR002048">
    <property type="entry name" value="EF_hand_dom"/>
</dbReference>
<keyword evidence="1" id="KW-1133">Transmembrane helix</keyword>
<dbReference type="GO" id="GO:0005509">
    <property type="term" value="F:calcium ion binding"/>
    <property type="evidence" value="ECO:0007669"/>
    <property type="project" value="InterPro"/>
</dbReference>
<dbReference type="Gene3D" id="1.10.530.10">
    <property type="match status" value="1"/>
</dbReference>
<dbReference type="AlphaFoldDB" id="A0A1I0S7Y2"/>
<dbReference type="Proteomes" id="UP000199310">
    <property type="component" value="Unassembled WGS sequence"/>
</dbReference>
<sequence length="194" mass="21816">MLSSYELNLLLAVEQRLSFPALSLVKSIAFETGGTFNPAIKNKQSGATGLIQFLESTAEGIEKGLYLRLPKMTFQEQLTYVEKYFLQWKKTFPLPPREAFDVYALMLHPALFNKPDDTVFAISGTKRFDWNRAFDLDGNGTITKGEVKKKWTAATDKLMTSSRIPITTVTANGFILISVAVFLAAMYYILNLPR</sequence>
<feature type="transmembrane region" description="Helical" evidence="1">
    <location>
        <begin position="169"/>
        <end position="190"/>
    </location>
</feature>
<dbReference type="OrthoDB" id="959767at2"/>
<gene>
    <name evidence="3" type="ORF">SAMN04488122_3906</name>
</gene>
<dbReference type="InterPro" id="IPR018247">
    <property type="entry name" value="EF_Hand_1_Ca_BS"/>
</dbReference>
<proteinExistence type="predicted"/>
<dbReference type="PROSITE" id="PS50222">
    <property type="entry name" value="EF_HAND_2"/>
    <property type="match status" value="1"/>
</dbReference>
<feature type="domain" description="EF-hand" evidence="2">
    <location>
        <begin position="132"/>
        <end position="157"/>
    </location>
</feature>
<evidence type="ECO:0000259" key="2">
    <source>
        <dbReference type="PROSITE" id="PS50222"/>
    </source>
</evidence>